<dbReference type="Proteomes" id="UP000036847">
    <property type="component" value="Chromosome"/>
</dbReference>
<dbReference type="Pfam" id="PF01055">
    <property type="entry name" value="Glyco_hydro_31_2nd"/>
    <property type="match status" value="1"/>
</dbReference>
<dbReference type="InterPro" id="IPR013780">
    <property type="entry name" value="Glyco_hydro_b"/>
</dbReference>
<dbReference type="Pfam" id="PF00404">
    <property type="entry name" value="Dockerin_1"/>
    <property type="match status" value="1"/>
</dbReference>
<dbReference type="Gene3D" id="2.60.120.260">
    <property type="entry name" value="Galactose-binding domain-like"/>
    <property type="match status" value="1"/>
</dbReference>
<dbReference type="SUPFAM" id="SSF74650">
    <property type="entry name" value="Galactose mutarotase-like"/>
    <property type="match status" value="1"/>
</dbReference>
<feature type="signal peptide" evidence="2">
    <location>
        <begin position="1"/>
        <end position="31"/>
    </location>
</feature>
<reference evidence="7" key="1">
    <citation type="book" date="2014" name="THE 24TH EUROPEAN CONGRESS OF CLINICAL MICROBIOLOGY AND INFECTIOUS DISEASES" publisher="ECCMID 2014" city="Barcelona, Spain">
        <title>Identification of resistance genes in three multidrug-resistant Bacteroides fragilis isolates by whole genome sequencing.</title>
        <editorList>
            <person name="Unknown"/>
            <person name="A."/>
        </editorList>
        <authorList>
            <person name="Sydenham T.V."/>
            <person name="Hasman H."/>
            <person name="Wang M."/>
            <person name="Soki J."/>
            <person name="Nagy E."/>
            <person name="Justesen U.S."/>
        </authorList>
    </citation>
    <scope>NUCLEOTIDE SEQUENCE</scope>
    <source>
        <strain evidence="7">DCMSKEJBY0001B</strain>
    </source>
</reference>
<dbReference type="SUPFAM" id="SSF51445">
    <property type="entry name" value="(Trans)glycosidases"/>
    <property type="match status" value="1"/>
</dbReference>
<dbReference type="InterPro" id="IPR016134">
    <property type="entry name" value="Dockerin_dom"/>
</dbReference>
<dbReference type="CDD" id="cd14254">
    <property type="entry name" value="Dockerin_II"/>
    <property type="match status" value="1"/>
</dbReference>
<dbReference type="Pfam" id="PF13802">
    <property type="entry name" value="Gal_mutarotas_2"/>
    <property type="match status" value="1"/>
</dbReference>
<dbReference type="Pfam" id="PF17137">
    <property type="entry name" value="DUF5110"/>
    <property type="match status" value="1"/>
</dbReference>
<dbReference type="SUPFAM" id="SSF49384">
    <property type="entry name" value="Carbohydrate-binding domain"/>
    <property type="match status" value="1"/>
</dbReference>
<dbReference type="Pfam" id="PF21365">
    <property type="entry name" value="Glyco_hydro_31_3rd"/>
    <property type="match status" value="1"/>
</dbReference>
<dbReference type="PROSITE" id="PS00018">
    <property type="entry name" value="EF_HAND_1"/>
    <property type="match status" value="2"/>
</dbReference>
<dbReference type="RefSeq" id="WP_005809861.1">
    <property type="nucleotide sequence ID" value="NZ_CP036539.1"/>
</dbReference>
<dbReference type="SUPFAM" id="SSF49785">
    <property type="entry name" value="Galactose-binding domain-like"/>
    <property type="match status" value="1"/>
</dbReference>
<proteinExistence type="inferred from homology"/>
<evidence type="ECO:0000256" key="1">
    <source>
        <dbReference type="ARBA" id="ARBA00007806"/>
    </source>
</evidence>
<evidence type="ECO:0000256" key="2">
    <source>
        <dbReference type="SAM" id="SignalP"/>
    </source>
</evidence>
<dbReference type="InterPro" id="IPR003961">
    <property type="entry name" value="FN3_dom"/>
</dbReference>
<dbReference type="InterPro" id="IPR002105">
    <property type="entry name" value="Dockerin_1_rpt"/>
</dbReference>
<dbReference type="InterPro" id="IPR036116">
    <property type="entry name" value="FN3_sf"/>
</dbReference>
<dbReference type="PROSITE" id="PS50853">
    <property type="entry name" value="FN3"/>
    <property type="match status" value="1"/>
</dbReference>
<dbReference type="CDD" id="cd14752">
    <property type="entry name" value="GH31_N"/>
    <property type="match status" value="1"/>
</dbReference>
<dbReference type="Gene3D" id="2.60.40.680">
    <property type="match status" value="1"/>
</dbReference>
<dbReference type="InterPro" id="IPR017853">
    <property type="entry name" value="GH"/>
</dbReference>
<evidence type="ECO:0000313" key="7">
    <source>
        <dbReference type="EMBL" id="QCQ45113.1"/>
    </source>
</evidence>
<dbReference type="GO" id="GO:0030246">
    <property type="term" value="F:carbohydrate binding"/>
    <property type="evidence" value="ECO:0007669"/>
    <property type="project" value="InterPro"/>
</dbReference>
<evidence type="ECO:0000313" key="9">
    <source>
        <dbReference type="Proteomes" id="UP000036847"/>
    </source>
</evidence>
<dbReference type="PROSITE" id="PS51766">
    <property type="entry name" value="DOCKERIN"/>
    <property type="match status" value="1"/>
</dbReference>
<evidence type="ECO:0000313" key="6">
    <source>
        <dbReference type="EMBL" id="QCQ36187.1"/>
    </source>
</evidence>
<dbReference type="EMBL" id="CP036546">
    <property type="protein sequence ID" value="QCQ45113.1"/>
    <property type="molecule type" value="Genomic_DNA"/>
</dbReference>
<organism evidence="7 9">
    <name type="scientific">Bacteroides fragilis</name>
    <dbReference type="NCBI Taxonomy" id="817"/>
    <lineage>
        <taxon>Bacteria</taxon>
        <taxon>Pseudomonadati</taxon>
        <taxon>Bacteroidota</taxon>
        <taxon>Bacteroidia</taxon>
        <taxon>Bacteroidales</taxon>
        <taxon>Bacteroidaceae</taxon>
        <taxon>Bacteroides</taxon>
    </lineage>
</organism>
<evidence type="ECO:0000259" key="3">
    <source>
        <dbReference type="PROSITE" id="PS50022"/>
    </source>
</evidence>
<dbReference type="Pfam" id="PF00754">
    <property type="entry name" value="F5_F8_type_C"/>
    <property type="match status" value="1"/>
</dbReference>
<dbReference type="Proteomes" id="UP000028294">
    <property type="component" value="Chromosome"/>
</dbReference>
<dbReference type="CDD" id="cd06596">
    <property type="entry name" value="GH31_CPE1046"/>
    <property type="match status" value="1"/>
</dbReference>
<evidence type="ECO:0000313" key="8">
    <source>
        <dbReference type="Proteomes" id="UP000028294"/>
    </source>
</evidence>
<dbReference type="InterPro" id="IPR000322">
    <property type="entry name" value="Glyco_hydro_31_TIM"/>
</dbReference>
<feature type="chain" id="PRO_5010404656" evidence="2">
    <location>
        <begin position="32"/>
        <end position="1288"/>
    </location>
</feature>
<feature type="domain" description="Dockerin" evidence="5">
    <location>
        <begin position="1090"/>
        <end position="1160"/>
    </location>
</feature>
<dbReference type="Gene3D" id="2.60.40.1180">
    <property type="entry name" value="Golgi alpha-mannosidase II"/>
    <property type="match status" value="2"/>
</dbReference>
<dbReference type="GO" id="GO:0000272">
    <property type="term" value="P:polysaccharide catabolic process"/>
    <property type="evidence" value="ECO:0007669"/>
    <property type="project" value="InterPro"/>
</dbReference>
<dbReference type="Gene3D" id="3.20.20.80">
    <property type="entry name" value="Glycosidases"/>
    <property type="match status" value="1"/>
</dbReference>
<dbReference type="Gene3D" id="1.10.1330.10">
    <property type="entry name" value="Dockerin domain"/>
    <property type="match status" value="1"/>
</dbReference>
<protein>
    <submittedName>
        <fullName evidence="7">DUF5110 domain-containing protein</fullName>
    </submittedName>
</protein>
<dbReference type="InterPro" id="IPR025887">
    <property type="entry name" value="Glyco_hydro_31_N_dom"/>
</dbReference>
<dbReference type="InterPro" id="IPR013783">
    <property type="entry name" value="Ig-like_fold"/>
</dbReference>
<comment type="similarity">
    <text evidence="1">Belongs to the glycosyl hydrolase 31 family.</text>
</comment>
<dbReference type="OrthoDB" id="176168at2"/>
<dbReference type="InterPro" id="IPR008965">
    <property type="entry name" value="CBM2/CBM3_carb-bd_dom_sf"/>
</dbReference>
<gene>
    <name evidence="7" type="ORF">EC80_009725</name>
    <name evidence="6" type="ORF">IA74_008715</name>
</gene>
<dbReference type="SUPFAM" id="SSF63446">
    <property type="entry name" value="Type I dockerin domain"/>
    <property type="match status" value="1"/>
</dbReference>
<dbReference type="EMBL" id="CP036553">
    <property type="protein sequence ID" value="QCQ36187.1"/>
    <property type="molecule type" value="Genomic_DNA"/>
</dbReference>
<evidence type="ECO:0000259" key="5">
    <source>
        <dbReference type="PROSITE" id="PS51766"/>
    </source>
</evidence>
<dbReference type="PANTHER" id="PTHR22762">
    <property type="entry name" value="ALPHA-GLUCOSIDASE"/>
    <property type="match status" value="1"/>
</dbReference>
<dbReference type="Gene3D" id="2.60.40.1760">
    <property type="entry name" value="glycosyl hydrolase (family 31)"/>
    <property type="match status" value="1"/>
</dbReference>
<dbReference type="GO" id="GO:0004553">
    <property type="term" value="F:hydrolase activity, hydrolyzing O-glycosyl compounds"/>
    <property type="evidence" value="ECO:0007669"/>
    <property type="project" value="InterPro"/>
</dbReference>
<feature type="domain" description="Fibronectin type-III" evidence="4">
    <location>
        <begin position="867"/>
        <end position="949"/>
    </location>
</feature>
<dbReference type="InterPro" id="IPR011013">
    <property type="entry name" value="Gal_mutarotase_sf_dom"/>
</dbReference>
<evidence type="ECO:0000259" key="4">
    <source>
        <dbReference type="PROSITE" id="PS50853"/>
    </source>
</evidence>
<dbReference type="SUPFAM" id="SSF49265">
    <property type="entry name" value="Fibronectin type III"/>
    <property type="match status" value="1"/>
</dbReference>
<dbReference type="InterPro" id="IPR008979">
    <property type="entry name" value="Galactose-bd-like_sf"/>
</dbReference>
<dbReference type="SUPFAM" id="SSF51011">
    <property type="entry name" value="Glycosyl hydrolase domain"/>
    <property type="match status" value="1"/>
</dbReference>
<dbReference type="InterPro" id="IPR048395">
    <property type="entry name" value="Glyco_hydro_31_C"/>
</dbReference>
<name>A0A081TV35_BACFG</name>
<reference evidence="8 9" key="2">
    <citation type="submission" date="2019-03" db="EMBL/GenBank/DDBJ databases">
        <title>Complete genome assembly of MDR B. fragilis.</title>
        <authorList>
            <person name="Sydenham T.V."/>
            <person name="Hasman H."/>
            <person name="Justesen U.S."/>
        </authorList>
    </citation>
    <scope>NUCLEOTIDE SEQUENCE [LARGE SCALE GENOMIC DNA]</scope>
    <source>
        <strain evidence="6 8">DCMOUH0067B</strain>
        <strain evidence="7 9">DCMSKEJBY0001B</strain>
    </source>
</reference>
<dbReference type="Gene3D" id="2.60.40.10">
    <property type="entry name" value="Immunoglobulins"/>
    <property type="match status" value="1"/>
</dbReference>
<keyword evidence="2" id="KW-0732">Signal</keyword>
<sequence length="1288" mass="144418">MKNAIGNCKQRKAVLFALALPLMFSGSPMQAMHRSEIVREVTQQNLKIVSAKKINPTTIEVLFSNNQRMTFDFYGENIFRVFQDNDGGIIRDPEAKPEAQILVNNPRNTVSTLDLNDGGNLLSITTGKIKVEIDKNTSLMKVIDLEKNTVAFEEAEPVLFDKGKVTVTLKENPNEYFYGGGVQNGRFSHKGKAINIVNENSWTDGGVASPTPFYWSTNGYGMMWYTFKPGKYDFGAEEKGKVKLMHDSPYLDVFYMVSDGAVGILNDFYQLTGNPVLLPKFGFYQGHLNAYNRDYWKEDEKGILFEDGKRYKESQKDNGGIKESLNGEKNNYQFSARAVIDRYKNHDMPLGWLLPNDGYGAGYGQTETLDGNIQNLKSLGDYARKNGVEIGLWTQSDLHPKEGVSALLQRDIVKEVRDAGVRVLKTDVAWVGWGYSFGLNGVADVGHIMPYYGDDARPFIISLDGWAGTQRYAGIWSGDQTGGVWEYIRFHIPTYIGSGLSGQPNISSDMDGIFGGKNMIVNTRDFQWKTFTPMQLNMDGWGSNEKYPHALGEPATSINRWYLKLKSELMPYTYSFAKEAVTGMPLIRAMFLEYPNAYTLGTATQYQFMYGTDFLVAPIYKATKADAEGNDIRDGIYLPEGEWIDYFTGEKYQGNCVLNNFAAPLWKLPVFVKNGAIIPMTNPNNNVAEINKGLRIYEIYPYKHMMTVEYDDDGVSEAYKDGKGATTFIESNVDSKNNVKISIRPTQGDFDGFVKEKATEFRVNITAKPKKVSAQVGKSKVKLIEVLSMDDFQKGENVYFYDAAPNLNKFATKGSEFEKKVITKNPQLLVKLAATDITKNQVVMNIEGFQYAPADNYRVTSGSLTAPAAQITAENIEAYTLKPTWSKVPNADFYEIEFNGMLYTTIKDTELLFDGLAAETDYAFKIRAVNKDGYSDWAEFSAKTKANPLEFALHGIKGETTAKNQEGFDIDRLFDFAELGDMWHTKYGAKALPYDMIIDLRTVNQLDKFEYLPRTDGGNGTILKGTVYYSMDKENWTEAGAIDWKRNGDVKVFTFTERPTARYIKLAVTEGVNNYGSGRELYVFKVPGTESRLQGDINNDGKIDNNDLTSYTNYTGLRKGDSDYEGYISVGDIDQNGLIDAYDISVVATQLEDGVSDEPIEKLDGTIEISTAKRNYSKGDVVEVLVKGVNLRSVNALSFALPYNQQDYEFVGVEPLNLKAMENLTYDRLHTNGTKALYPTFVNLGAKEALEGTNDLFILKLKAKRAVKFDLKAIDGVLVDKNLNTRKF</sequence>
<dbReference type="InterPro" id="IPR000421">
    <property type="entry name" value="FA58C"/>
</dbReference>
<accession>A0A081TV35</accession>
<dbReference type="InterPro" id="IPR033403">
    <property type="entry name" value="DUF5110"/>
</dbReference>
<dbReference type="InterPro" id="IPR018247">
    <property type="entry name" value="EF_Hand_1_Ca_BS"/>
</dbReference>
<dbReference type="InterPro" id="IPR036439">
    <property type="entry name" value="Dockerin_dom_sf"/>
</dbReference>
<dbReference type="PANTHER" id="PTHR22762:SF166">
    <property type="entry name" value="ALPHA-GLUCOSIDASE"/>
    <property type="match status" value="1"/>
</dbReference>
<dbReference type="PROSITE" id="PS50022">
    <property type="entry name" value="FA58C_3"/>
    <property type="match status" value="1"/>
</dbReference>
<dbReference type="CDD" id="cd00063">
    <property type="entry name" value="FN3"/>
    <property type="match status" value="1"/>
</dbReference>
<feature type="domain" description="F5/8 type C" evidence="3">
    <location>
        <begin position="941"/>
        <end position="1086"/>
    </location>
</feature>